<dbReference type="EMBL" id="VVXJ01000036">
    <property type="protein sequence ID" value="KAA2373269.1"/>
    <property type="molecule type" value="Genomic_DNA"/>
</dbReference>
<protein>
    <recommendedName>
        <fullName evidence="4">Transmembrane protein</fullName>
    </recommendedName>
</protein>
<evidence type="ECO:0000313" key="3">
    <source>
        <dbReference type="Proteomes" id="UP000322658"/>
    </source>
</evidence>
<sequence length="280" mass="32664">MTLNPTLKSILVRTLYIVVSPIAYWVLYRVLFLIWPSLEMHTTIDGVWMFAVALAIIWFNVCKLAKPIQLITIGTYLFVFAGLIFWYKTDDISVLGIGENDSILSNYLMARLFLCLGFILLASILPIFLKSTDVPNFAKFGKVWIWTAILILDFVAAMPNIYFSEQQADKLYMGFRKMGDTYQYAPIYAVGNTYCCDVLIPQDSVYTFPEHYLKVYYERHGDLLIQPETRDTIWIEKGGAQLNPNRQTIENNTSCLMRWQWQYYAWHKIKGLFCKEENER</sequence>
<keyword evidence="1" id="KW-0472">Membrane</keyword>
<feature type="transmembrane region" description="Helical" evidence="1">
    <location>
        <begin position="67"/>
        <end position="87"/>
    </location>
</feature>
<accession>A0A5B3GJX9</accession>
<keyword evidence="1" id="KW-1133">Transmembrane helix</keyword>
<organism evidence="2 3">
    <name type="scientific">Alistipes shahii</name>
    <dbReference type="NCBI Taxonomy" id="328814"/>
    <lineage>
        <taxon>Bacteria</taxon>
        <taxon>Pseudomonadati</taxon>
        <taxon>Bacteroidota</taxon>
        <taxon>Bacteroidia</taxon>
        <taxon>Bacteroidales</taxon>
        <taxon>Rikenellaceae</taxon>
        <taxon>Alistipes</taxon>
    </lineage>
</organism>
<evidence type="ECO:0000313" key="2">
    <source>
        <dbReference type="EMBL" id="KAA2373269.1"/>
    </source>
</evidence>
<evidence type="ECO:0000256" key="1">
    <source>
        <dbReference type="SAM" id="Phobius"/>
    </source>
</evidence>
<gene>
    <name evidence="2" type="ORF">F2Y07_12870</name>
</gene>
<feature type="transmembrane region" description="Helical" evidence="1">
    <location>
        <begin position="42"/>
        <end position="61"/>
    </location>
</feature>
<dbReference type="Proteomes" id="UP000322658">
    <property type="component" value="Unassembled WGS sequence"/>
</dbReference>
<comment type="caution">
    <text evidence="2">The sequence shown here is derived from an EMBL/GenBank/DDBJ whole genome shotgun (WGS) entry which is preliminary data.</text>
</comment>
<feature type="transmembrane region" description="Helical" evidence="1">
    <location>
        <begin position="108"/>
        <end position="128"/>
    </location>
</feature>
<feature type="transmembrane region" description="Helical" evidence="1">
    <location>
        <begin position="143"/>
        <end position="163"/>
    </location>
</feature>
<proteinExistence type="predicted"/>
<evidence type="ECO:0008006" key="4">
    <source>
        <dbReference type="Google" id="ProtNLM"/>
    </source>
</evidence>
<feature type="transmembrane region" description="Helical" evidence="1">
    <location>
        <begin position="15"/>
        <end position="35"/>
    </location>
</feature>
<name>A0A5B3GJX9_9BACT</name>
<dbReference type="AlphaFoldDB" id="A0A5B3GJX9"/>
<dbReference type="RefSeq" id="WP_130064013.1">
    <property type="nucleotide sequence ID" value="NZ_VVXJ01000036.1"/>
</dbReference>
<reference evidence="2 3" key="1">
    <citation type="journal article" date="2019" name="Nat. Med.">
        <title>A library of human gut bacterial isolates paired with longitudinal multiomics data enables mechanistic microbiome research.</title>
        <authorList>
            <person name="Poyet M."/>
            <person name="Groussin M."/>
            <person name="Gibbons S.M."/>
            <person name="Avila-Pacheco J."/>
            <person name="Jiang X."/>
            <person name="Kearney S.M."/>
            <person name="Perrotta A.R."/>
            <person name="Berdy B."/>
            <person name="Zhao S."/>
            <person name="Lieberman T.D."/>
            <person name="Swanson P.K."/>
            <person name="Smith M."/>
            <person name="Roesemann S."/>
            <person name="Alexander J.E."/>
            <person name="Rich S.A."/>
            <person name="Livny J."/>
            <person name="Vlamakis H."/>
            <person name="Clish C."/>
            <person name="Bullock K."/>
            <person name="Deik A."/>
            <person name="Scott J."/>
            <person name="Pierce K.A."/>
            <person name="Xavier R.J."/>
            <person name="Alm E.J."/>
        </authorList>
    </citation>
    <scope>NUCLEOTIDE SEQUENCE [LARGE SCALE GENOMIC DNA]</scope>
    <source>
        <strain evidence="2 3">BIOML-A1</strain>
    </source>
</reference>
<keyword evidence="1" id="KW-0812">Transmembrane</keyword>